<gene>
    <name evidence="3" type="ORF">EIP75_17330</name>
</gene>
<dbReference type="Proteomes" id="UP000269265">
    <property type="component" value="Unassembled WGS sequence"/>
</dbReference>
<evidence type="ECO:0000313" key="3">
    <source>
        <dbReference type="EMBL" id="RRS03084.1"/>
    </source>
</evidence>
<dbReference type="OrthoDB" id="10018267at2"/>
<keyword evidence="2" id="KW-0732">Signal</keyword>
<feature type="signal peptide" evidence="2">
    <location>
        <begin position="1"/>
        <end position="24"/>
    </location>
</feature>
<reference evidence="3 4" key="1">
    <citation type="submission" date="2018-12" db="EMBL/GenBank/DDBJ databases">
        <title>The whole draft genome of Aquabacterium sp. SJQ9.</title>
        <authorList>
            <person name="Sun L."/>
            <person name="Gao X."/>
            <person name="Chen W."/>
            <person name="Huang K."/>
        </authorList>
    </citation>
    <scope>NUCLEOTIDE SEQUENCE [LARGE SCALE GENOMIC DNA]</scope>
    <source>
        <strain evidence="3 4">SJQ9</strain>
    </source>
</reference>
<sequence>MTACRWLTSILAAAGVLTGALSWAADVIVLPDPTRPPNAVLRSMSAKSAGGVAPVPVPAQAASDAASGASAPRASRREGRLTSVRVSPGYASVALLDGRLVQLGDRVGDSTVASIDEDGVVLRGPRGQERLSLIPTAGKRRPGMDYPAKSGGKETR</sequence>
<feature type="chain" id="PRO_5018672292" description="Type II secretion system protein GspC N-terminal domain-containing protein" evidence="2">
    <location>
        <begin position="25"/>
        <end position="156"/>
    </location>
</feature>
<evidence type="ECO:0000313" key="4">
    <source>
        <dbReference type="Proteomes" id="UP000269265"/>
    </source>
</evidence>
<organism evidence="3 4">
    <name type="scientific">Aquabacterium soli</name>
    <dbReference type="NCBI Taxonomy" id="2493092"/>
    <lineage>
        <taxon>Bacteria</taxon>
        <taxon>Pseudomonadati</taxon>
        <taxon>Pseudomonadota</taxon>
        <taxon>Betaproteobacteria</taxon>
        <taxon>Burkholderiales</taxon>
        <taxon>Aquabacterium</taxon>
    </lineage>
</organism>
<evidence type="ECO:0008006" key="5">
    <source>
        <dbReference type="Google" id="ProtNLM"/>
    </source>
</evidence>
<feature type="region of interest" description="Disordered" evidence="1">
    <location>
        <begin position="50"/>
        <end position="81"/>
    </location>
</feature>
<dbReference type="AlphaFoldDB" id="A0A3R8U258"/>
<evidence type="ECO:0000256" key="2">
    <source>
        <dbReference type="SAM" id="SignalP"/>
    </source>
</evidence>
<protein>
    <recommendedName>
        <fullName evidence="5">Type II secretion system protein GspC N-terminal domain-containing protein</fullName>
    </recommendedName>
</protein>
<comment type="caution">
    <text evidence="3">The sequence shown here is derived from an EMBL/GenBank/DDBJ whole genome shotgun (WGS) entry which is preliminary data.</text>
</comment>
<name>A0A3R8U258_9BURK</name>
<proteinExistence type="predicted"/>
<dbReference type="RefSeq" id="WP_125244547.1">
    <property type="nucleotide sequence ID" value="NZ_RSED01000015.1"/>
</dbReference>
<accession>A0A3R8U258</accession>
<feature type="compositionally biased region" description="Low complexity" evidence="1">
    <location>
        <begin position="50"/>
        <end position="73"/>
    </location>
</feature>
<dbReference type="EMBL" id="RSED01000015">
    <property type="protein sequence ID" value="RRS03084.1"/>
    <property type="molecule type" value="Genomic_DNA"/>
</dbReference>
<feature type="region of interest" description="Disordered" evidence="1">
    <location>
        <begin position="135"/>
        <end position="156"/>
    </location>
</feature>
<keyword evidence="4" id="KW-1185">Reference proteome</keyword>
<evidence type="ECO:0000256" key="1">
    <source>
        <dbReference type="SAM" id="MobiDB-lite"/>
    </source>
</evidence>